<evidence type="ECO:0000313" key="19">
    <source>
        <dbReference type="Ensembl" id="ENSRNOP00000071089.1"/>
    </source>
</evidence>
<dbReference type="Ensembl" id="ENSRNOT00000081036.3">
    <property type="protein sequence ID" value="ENSRNOP00000071089.1"/>
    <property type="gene ID" value="ENSRNOG00000006314.7"/>
</dbReference>
<feature type="compositionally biased region" description="Basic and acidic residues" evidence="17">
    <location>
        <begin position="337"/>
        <end position="351"/>
    </location>
</feature>
<dbReference type="KEGG" id="rno:171091"/>
<comment type="subunit">
    <text evidence="14">Homodimer. Interacts (via RIP homotypic interaction motif) with RIPK3; leading to RIPK3 activation and necroptosis; interaction is enhanced by CASP6. Interacts (via RIP homotypic interaction motif) with RIPK1. Component of the AIM2 PANoptosome complex, a multiprotein complex that drives inflammatory cell death (PANoptosis).</text>
</comment>
<dbReference type="OMA" id="PATWCLA"/>
<keyword evidence="8" id="KW-0677">Repeat</keyword>
<dbReference type="OrthoDB" id="9837317at2759"/>
<accession>A0A0G2JZL0</accession>
<dbReference type="RefSeq" id="XP_038960117.1">
    <property type="nucleotide sequence ID" value="XM_039104189.2"/>
</dbReference>
<evidence type="ECO:0000256" key="12">
    <source>
        <dbReference type="ARBA" id="ARBA00023125"/>
    </source>
</evidence>
<dbReference type="CTD" id="81030"/>
<evidence type="ECO:0000256" key="3">
    <source>
        <dbReference type="ARBA" id="ARBA00022490"/>
    </source>
</evidence>
<evidence type="ECO:0000256" key="11">
    <source>
        <dbReference type="ARBA" id="ARBA00023118"/>
    </source>
</evidence>
<dbReference type="HOGENOM" id="CLU_053260_0_0_1"/>
<organism evidence="19 20">
    <name type="scientific">Rattus norvegicus</name>
    <name type="common">Rat</name>
    <dbReference type="NCBI Taxonomy" id="10116"/>
    <lineage>
        <taxon>Eukaryota</taxon>
        <taxon>Metazoa</taxon>
        <taxon>Chordata</taxon>
        <taxon>Craniata</taxon>
        <taxon>Vertebrata</taxon>
        <taxon>Euteleostomi</taxon>
        <taxon>Mammalia</taxon>
        <taxon>Eutheria</taxon>
        <taxon>Euarchontoglires</taxon>
        <taxon>Glires</taxon>
        <taxon>Rodentia</taxon>
        <taxon>Myomorpha</taxon>
        <taxon>Muroidea</taxon>
        <taxon>Muridae</taxon>
        <taxon>Murinae</taxon>
        <taxon>Rattus</taxon>
    </lineage>
</organism>
<dbReference type="GO" id="GO:0060545">
    <property type="term" value="P:positive regulation of necroptotic process"/>
    <property type="evidence" value="ECO:0007669"/>
    <property type="project" value="UniProtKB-ARBA"/>
</dbReference>
<keyword evidence="4" id="KW-0945">Host-virus interaction</keyword>
<dbReference type="RGD" id="619956">
    <property type="gene designation" value="Zbp1"/>
</dbReference>
<comment type="subcellular location">
    <subcellularLocation>
        <location evidence="2">Cytoplasm</location>
    </subcellularLocation>
    <subcellularLocation>
        <location evidence="1">Nucleus</location>
    </subcellularLocation>
</comment>
<evidence type="ECO:0000256" key="13">
    <source>
        <dbReference type="ARBA" id="ARBA00023242"/>
    </source>
</evidence>
<keyword evidence="13" id="KW-0539">Nucleus</keyword>
<evidence type="ECO:0000256" key="9">
    <source>
        <dbReference type="ARBA" id="ARBA00022859"/>
    </source>
</evidence>
<gene>
    <name evidence="19 21" type="primary">Zbp1</name>
</gene>
<dbReference type="InterPro" id="IPR036388">
    <property type="entry name" value="WH-like_DNA-bd_sf"/>
</dbReference>
<dbReference type="PANTHER" id="PTHR14966:SF0">
    <property type="entry name" value="Z-DNA-BINDING PROTEIN 1"/>
    <property type="match status" value="1"/>
</dbReference>
<evidence type="ECO:0000256" key="4">
    <source>
        <dbReference type="ARBA" id="ARBA00022581"/>
    </source>
</evidence>
<evidence type="ECO:0000256" key="10">
    <source>
        <dbReference type="ARBA" id="ARBA00022884"/>
    </source>
</evidence>
<keyword evidence="10" id="KW-0694">RNA-binding</keyword>
<dbReference type="AlphaFoldDB" id="A0A0G2JZL0"/>
<evidence type="ECO:0000256" key="7">
    <source>
        <dbReference type="ARBA" id="ARBA00022703"/>
    </source>
</evidence>
<reference evidence="19" key="2">
    <citation type="submission" date="2025-08" db="UniProtKB">
        <authorList>
            <consortium name="Ensembl"/>
        </authorList>
    </citation>
    <scope>IDENTIFICATION</scope>
    <source>
        <strain evidence="19">Brown Norway</strain>
    </source>
</reference>
<dbReference type="SMART" id="SM00550">
    <property type="entry name" value="Zalpha"/>
    <property type="match status" value="2"/>
</dbReference>
<feature type="region of interest" description="Disordered" evidence="17">
    <location>
        <begin position="269"/>
        <end position="307"/>
    </location>
</feature>
<dbReference type="Pfam" id="PF02295">
    <property type="entry name" value="z-alpha"/>
    <property type="match status" value="2"/>
</dbReference>
<dbReference type="Proteomes" id="UP000002494">
    <property type="component" value="Chromosome 3"/>
</dbReference>
<dbReference type="InterPro" id="IPR025735">
    <property type="entry name" value="RHIM"/>
</dbReference>
<evidence type="ECO:0000256" key="6">
    <source>
        <dbReference type="ARBA" id="ARBA00022590"/>
    </source>
</evidence>
<reference evidence="19" key="1">
    <citation type="submission" date="2024-01" db="EMBL/GenBank/DDBJ databases">
        <title>GRCr8: a new rat reference genome assembly contstructed from accurate long reads and long range scaffolding.</title>
        <authorList>
            <person name="Doris P.A."/>
            <person name="Kalbfleisch T."/>
            <person name="Li K."/>
            <person name="Howe K."/>
            <person name="Wood J."/>
        </authorList>
    </citation>
    <scope>NUCLEOTIDE SEQUENCE [LARGE SCALE GENOMIC DNA]</scope>
    <source>
        <strain evidence="19">Brown Norway</strain>
    </source>
</reference>
<reference evidence="19" key="3">
    <citation type="submission" date="2025-09" db="UniProtKB">
        <authorList>
            <consortium name="Ensembl"/>
        </authorList>
    </citation>
    <scope>IDENTIFICATION</scope>
    <source>
        <strain evidence="19">Brown Norway</strain>
    </source>
</reference>
<dbReference type="GeneID" id="171091"/>
<keyword evidence="7" id="KW-0053">Apoptosis</keyword>
<keyword evidence="5" id="KW-0399">Innate immunity</keyword>
<dbReference type="SUPFAM" id="SSF46785">
    <property type="entry name" value="Winged helix' DNA-binding domain"/>
    <property type="match status" value="2"/>
</dbReference>
<evidence type="ECO:0000256" key="1">
    <source>
        <dbReference type="ARBA" id="ARBA00004123"/>
    </source>
</evidence>
<evidence type="ECO:0000256" key="15">
    <source>
        <dbReference type="ARBA" id="ARBA00070324"/>
    </source>
</evidence>
<dbReference type="Gene3D" id="1.10.10.10">
    <property type="entry name" value="Winged helix-like DNA-binding domain superfamily/Winged helix DNA-binding domain"/>
    <property type="match status" value="2"/>
</dbReference>
<dbReference type="PROSITE" id="PS50139">
    <property type="entry name" value="Z_BINDING"/>
    <property type="match status" value="2"/>
</dbReference>
<feature type="region of interest" description="Disordered" evidence="17">
    <location>
        <begin position="59"/>
        <end position="87"/>
    </location>
</feature>
<feature type="compositionally biased region" description="Low complexity" evidence="17">
    <location>
        <begin position="270"/>
        <end position="290"/>
    </location>
</feature>
<dbReference type="InterPro" id="IPR036390">
    <property type="entry name" value="WH_DNA-bd_sf"/>
</dbReference>
<evidence type="ECO:0000256" key="17">
    <source>
        <dbReference type="SAM" id="MobiDB-lite"/>
    </source>
</evidence>
<dbReference type="RefSeq" id="XP_038960118.1">
    <property type="nucleotide sequence ID" value="XM_039104190.2"/>
</dbReference>
<dbReference type="GO" id="GO:0051607">
    <property type="term" value="P:defense response to virus"/>
    <property type="evidence" value="ECO:0007669"/>
    <property type="project" value="UniProtKB-KW"/>
</dbReference>
<evidence type="ECO:0000256" key="5">
    <source>
        <dbReference type="ARBA" id="ARBA00022588"/>
    </source>
</evidence>
<evidence type="ECO:0000256" key="16">
    <source>
        <dbReference type="ARBA" id="ARBA00076088"/>
    </source>
</evidence>
<proteinExistence type="predicted"/>
<feature type="domain" description="Z-binding" evidence="18">
    <location>
        <begin position="85"/>
        <end position="147"/>
    </location>
</feature>
<dbReference type="GeneTree" id="ENSGT00390000002234"/>
<dbReference type="GO" id="GO:0003723">
    <property type="term" value="F:RNA binding"/>
    <property type="evidence" value="ECO:0007669"/>
    <property type="project" value="UniProtKB-KW"/>
</dbReference>
<keyword evidence="12" id="KW-0238">DNA-binding</keyword>
<evidence type="ECO:0000256" key="14">
    <source>
        <dbReference type="ARBA" id="ARBA00066144"/>
    </source>
</evidence>
<keyword evidence="6" id="KW-1210">Necrosis</keyword>
<dbReference type="PANTHER" id="PTHR14966">
    <property type="entry name" value="Z-DNA-BINDING PROTEIN 1"/>
    <property type="match status" value="1"/>
</dbReference>
<evidence type="ECO:0000256" key="8">
    <source>
        <dbReference type="ARBA" id="ARBA00022737"/>
    </source>
</evidence>
<dbReference type="RefSeq" id="NP_598248.1">
    <property type="nucleotide sequence ID" value="NM_133564.1"/>
</dbReference>
<keyword evidence="11" id="KW-0051">Antiviral defense</keyword>
<dbReference type="SMR" id="A0A0G2JZL0"/>
<keyword evidence="9" id="KW-0391">Immunity</keyword>
<dbReference type="InterPro" id="IPR042361">
    <property type="entry name" value="ZBP1"/>
</dbReference>
<evidence type="ECO:0000313" key="21">
    <source>
        <dbReference type="RGD" id="619956"/>
    </source>
</evidence>
<dbReference type="RefSeq" id="XP_006235736.1">
    <property type="nucleotide sequence ID" value="XM_006235674.5"/>
</dbReference>
<dbReference type="GO" id="GO:0045087">
    <property type="term" value="P:innate immune response"/>
    <property type="evidence" value="ECO:0007669"/>
    <property type="project" value="UniProtKB-KW"/>
</dbReference>
<dbReference type="GO" id="GO:0006915">
    <property type="term" value="P:apoptotic process"/>
    <property type="evidence" value="ECO:0007669"/>
    <property type="project" value="UniProtKB-KW"/>
</dbReference>
<dbReference type="GO" id="GO:0003677">
    <property type="term" value="F:DNA binding"/>
    <property type="evidence" value="ECO:0007669"/>
    <property type="project" value="UniProtKB-KW"/>
</dbReference>
<evidence type="ECO:0000313" key="20">
    <source>
        <dbReference type="Proteomes" id="UP000002494"/>
    </source>
</evidence>
<sequence length="409" mass="43888">MAEASVDLGTGDNLEQKILQVLSDAGSPVQIDQLLKKLQVPKKILNQVLYRLKKEGRVSSPAPATWSLGGDGASGDGAPEIPEDSAAQPSLEERILRFLETKGPQRALHIAKALGMTTAKEVNPILYSMRNKHLLTVSDTQMWTIYRSSQEGQERACSGVGQESPAVIYQQNPINMICQQGPNSLISISNSKAIQIGHGNVMSRQTICGDPGPGTPHHAPLPVLEDAAAQDTPPGTHGAQLIHLNKSMLRRVQLGHGNEMNLERDPVEHPIFSFSSSPPESTTTADPETAFNMQTPEPGPHPEGGTTQIVHIKSCLLEDTTVGNNNKMTIHRRSKGGAKESADSQELKEDTGASSEATPPRSCLHTPSDSTLLTSELTAMALGDGSPQITESMLREDEVQAAETCQTQD</sequence>
<dbReference type="GO" id="GO:0005634">
    <property type="term" value="C:nucleus"/>
    <property type="evidence" value="ECO:0007669"/>
    <property type="project" value="UniProtKB-SubCell"/>
</dbReference>
<dbReference type="GO" id="GO:0005737">
    <property type="term" value="C:cytoplasm"/>
    <property type="evidence" value="ECO:0007669"/>
    <property type="project" value="UniProtKB-SubCell"/>
</dbReference>
<keyword evidence="20" id="KW-1185">Reference proteome</keyword>
<evidence type="ECO:0000256" key="2">
    <source>
        <dbReference type="ARBA" id="ARBA00004496"/>
    </source>
</evidence>
<dbReference type="GO" id="GO:0060340">
    <property type="term" value="P:positive regulation of type I interferon-mediated signaling pathway"/>
    <property type="evidence" value="ECO:0007669"/>
    <property type="project" value="InterPro"/>
</dbReference>
<dbReference type="InterPro" id="IPR042371">
    <property type="entry name" value="Z_dom"/>
</dbReference>
<dbReference type="FunFam" id="1.10.10.10:FF:000525">
    <property type="entry name" value="Z-DNA binding protein 1"/>
    <property type="match status" value="1"/>
</dbReference>
<feature type="region of interest" description="Disordered" evidence="17">
    <location>
        <begin position="326"/>
        <end position="369"/>
    </location>
</feature>
<dbReference type="Pfam" id="PF12721">
    <property type="entry name" value="RHIM"/>
    <property type="match status" value="3"/>
</dbReference>
<name>A0A0G2JZL0_RAT</name>
<dbReference type="RefSeq" id="XP_038960120.1">
    <property type="nucleotide sequence ID" value="XM_039104192.2"/>
</dbReference>
<keyword evidence="3" id="KW-0963">Cytoplasm</keyword>
<dbReference type="RefSeq" id="XP_038960119.1">
    <property type="nucleotide sequence ID" value="XM_039104191.2"/>
</dbReference>
<feature type="domain" description="Z-binding" evidence="18">
    <location>
        <begin position="8"/>
        <end position="70"/>
    </location>
</feature>
<protein>
    <recommendedName>
        <fullName evidence="15">Z-DNA-binding protein 1</fullName>
    </recommendedName>
    <alternativeName>
        <fullName evidence="16">Tumor stroma and activated macrophage protein DLM-1</fullName>
    </alternativeName>
</protein>
<evidence type="ECO:0000259" key="18">
    <source>
        <dbReference type="PROSITE" id="PS50139"/>
    </source>
</evidence>
<dbReference type="GO" id="GO:0003726">
    <property type="term" value="F:double-stranded RNA adenosine deaminase activity"/>
    <property type="evidence" value="ECO:0007669"/>
    <property type="project" value="InterPro"/>
</dbReference>